<proteinExistence type="predicted"/>
<dbReference type="HOGENOM" id="CLU_1949993_0_0_1"/>
<keyword evidence="2" id="KW-1185">Reference proteome</keyword>
<name>A0A015JC80_RHIIW</name>
<reference evidence="1 2" key="1">
    <citation type="submission" date="2014-02" db="EMBL/GenBank/DDBJ databases">
        <title>Single nucleus genome sequencing reveals high similarity among nuclei of an endomycorrhizal fungus.</title>
        <authorList>
            <person name="Lin K."/>
            <person name="Geurts R."/>
            <person name="Zhang Z."/>
            <person name="Limpens E."/>
            <person name="Saunders D.G."/>
            <person name="Mu D."/>
            <person name="Pang E."/>
            <person name="Cao H."/>
            <person name="Cha H."/>
            <person name="Lin T."/>
            <person name="Zhou Q."/>
            <person name="Shang Y."/>
            <person name="Li Y."/>
            <person name="Ivanov S."/>
            <person name="Sharma T."/>
            <person name="Velzen R.V."/>
            <person name="Ruijter N.D."/>
            <person name="Aanen D.K."/>
            <person name="Win J."/>
            <person name="Kamoun S."/>
            <person name="Bisseling T."/>
            <person name="Huang S."/>
        </authorList>
    </citation>
    <scope>NUCLEOTIDE SEQUENCE [LARGE SCALE GENOMIC DNA]</scope>
    <source>
        <strain evidence="2">DAOM197198w</strain>
    </source>
</reference>
<accession>A0A015JC80</accession>
<dbReference type="AlphaFoldDB" id="A0A015JC80"/>
<dbReference type="Proteomes" id="UP000022910">
    <property type="component" value="Unassembled WGS sequence"/>
</dbReference>
<organism evidence="1 2">
    <name type="scientific">Rhizophagus irregularis (strain DAOM 197198w)</name>
    <name type="common">Glomus intraradices</name>
    <dbReference type="NCBI Taxonomy" id="1432141"/>
    <lineage>
        <taxon>Eukaryota</taxon>
        <taxon>Fungi</taxon>
        <taxon>Fungi incertae sedis</taxon>
        <taxon>Mucoromycota</taxon>
        <taxon>Glomeromycotina</taxon>
        <taxon>Glomeromycetes</taxon>
        <taxon>Glomerales</taxon>
        <taxon>Glomeraceae</taxon>
        <taxon>Rhizophagus</taxon>
    </lineage>
</organism>
<sequence>MSDQLIYFFYGATTFLFVYSPKDEVSFGLKADSYDQLPCIEIGNLVTPEEIRNSVIEEFLRMHKASPPITSYEVSGSHGKRPIDWVIKMGDTIISVTGKENDNNATMITRRKDRLYLTTAEVKGRIYFE</sequence>
<protein>
    <submittedName>
        <fullName evidence="1">Uncharacterized protein</fullName>
    </submittedName>
</protein>
<evidence type="ECO:0000313" key="1">
    <source>
        <dbReference type="EMBL" id="EXX64525.1"/>
    </source>
</evidence>
<evidence type="ECO:0000313" key="2">
    <source>
        <dbReference type="Proteomes" id="UP000022910"/>
    </source>
</evidence>
<dbReference type="EMBL" id="JEMT01023097">
    <property type="protein sequence ID" value="EXX64525.1"/>
    <property type="molecule type" value="Genomic_DNA"/>
</dbReference>
<comment type="caution">
    <text evidence="1">The sequence shown here is derived from an EMBL/GenBank/DDBJ whole genome shotgun (WGS) entry which is preliminary data.</text>
</comment>
<gene>
    <name evidence="1" type="ORF">RirG_141870</name>
</gene>